<dbReference type="RefSeq" id="WP_009629617.1">
    <property type="nucleotide sequence ID" value="NZ_VBTY01000350.1"/>
</dbReference>
<dbReference type="SUPFAM" id="SSF52980">
    <property type="entry name" value="Restriction endonuclease-like"/>
    <property type="match status" value="1"/>
</dbReference>
<accession>A0A9X4MB56</accession>
<dbReference type="InterPro" id="IPR011856">
    <property type="entry name" value="tRNA_endonuc-like_dom_sf"/>
</dbReference>
<organism evidence="1 2">
    <name type="scientific">Pseudanabaena catenata USMAC16</name>
    <dbReference type="NCBI Taxonomy" id="1855837"/>
    <lineage>
        <taxon>Bacteria</taxon>
        <taxon>Bacillati</taxon>
        <taxon>Cyanobacteriota</taxon>
        <taxon>Cyanophyceae</taxon>
        <taxon>Pseudanabaenales</taxon>
        <taxon>Pseudanabaenaceae</taxon>
        <taxon>Pseudanabaena</taxon>
    </lineage>
</organism>
<dbReference type="Pfam" id="PF08814">
    <property type="entry name" value="XisH"/>
    <property type="match status" value="1"/>
</dbReference>
<dbReference type="InterPro" id="IPR014919">
    <property type="entry name" value="XisH"/>
</dbReference>
<dbReference type="Gene3D" id="3.40.1350.10">
    <property type="match status" value="1"/>
</dbReference>
<dbReference type="EMBL" id="VBTY01000350">
    <property type="protein sequence ID" value="MDG3497391.1"/>
    <property type="molecule type" value="Genomic_DNA"/>
</dbReference>
<evidence type="ECO:0000313" key="2">
    <source>
        <dbReference type="Proteomes" id="UP001152872"/>
    </source>
</evidence>
<dbReference type="GO" id="GO:0003676">
    <property type="term" value="F:nucleic acid binding"/>
    <property type="evidence" value="ECO:0007669"/>
    <property type="project" value="InterPro"/>
</dbReference>
<name>A0A9X4MB56_9CYAN</name>
<dbReference type="Proteomes" id="UP001152872">
    <property type="component" value="Unassembled WGS sequence"/>
</dbReference>
<dbReference type="AlphaFoldDB" id="A0A9X4MB56"/>
<evidence type="ECO:0000313" key="1">
    <source>
        <dbReference type="EMBL" id="MDG3497391.1"/>
    </source>
</evidence>
<sequence length="70" mass="7853">MAKDLFHNEVRIALEKDGWLITHDPYRLRYGVADIYIDLAAEEAPTTMKPSASILILLKLTTIAGILTKI</sequence>
<comment type="caution">
    <text evidence="1">The sequence shown here is derived from an EMBL/GenBank/DDBJ whole genome shotgun (WGS) entry which is preliminary data.</text>
</comment>
<gene>
    <name evidence="1" type="ORF">FEV09_22945</name>
</gene>
<reference evidence="1" key="1">
    <citation type="submission" date="2019-05" db="EMBL/GenBank/DDBJ databases">
        <title>Whole genome sequencing of Pseudanabaena catenata USMAC16.</title>
        <authorList>
            <person name="Khan Z."/>
            <person name="Omar W.M."/>
            <person name="Convey P."/>
            <person name="Merican F."/>
            <person name="Najimudin N."/>
        </authorList>
    </citation>
    <scope>NUCLEOTIDE SEQUENCE</scope>
    <source>
        <strain evidence="1">USMAC16</strain>
    </source>
</reference>
<protein>
    <submittedName>
        <fullName evidence="1">Element excision factor XisH family protein</fullName>
    </submittedName>
</protein>
<dbReference type="InterPro" id="IPR011335">
    <property type="entry name" value="Restrct_endonuc-II-like"/>
</dbReference>
<proteinExistence type="predicted"/>
<keyword evidence="2" id="KW-1185">Reference proteome</keyword>